<dbReference type="Proteomes" id="UP000054653">
    <property type="component" value="Unassembled WGS sequence"/>
</dbReference>
<evidence type="ECO:0000313" key="1">
    <source>
        <dbReference type="EMBL" id="KRY52827.1"/>
    </source>
</evidence>
<accession>A0A0V1CU65</accession>
<keyword evidence="2" id="KW-1185">Reference proteome</keyword>
<evidence type="ECO:0000313" key="2">
    <source>
        <dbReference type="Proteomes" id="UP000054653"/>
    </source>
</evidence>
<sequence length="65" mass="7870">MNNRGDYGRAQSKKQFLLYKYYYLRHTNLLDMLSGMGGIQDWYIVNSYTRFTIYMKSIYNATKYT</sequence>
<gene>
    <name evidence="1" type="ORF">T03_15609</name>
</gene>
<dbReference type="EMBL" id="JYDI01000098">
    <property type="protein sequence ID" value="KRY52827.1"/>
    <property type="molecule type" value="Genomic_DNA"/>
</dbReference>
<reference evidence="1 2" key="1">
    <citation type="submission" date="2015-01" db="EMBL/GenBank/DDBJ databases">
        <title>Evolution of Trichinella species and genotypes.</title>
        <authorList>
            <person name="Korhonen P.K."/>
            <person name="Edoardo P."/>
            <person name="Giuseppe L.R."/>
            <person name="Gasser R.B."/>
        </authorList>
    </citation>
    <scope>NUCLEOTIDE SEQUENCE [LARGE SCALE GENOMIC DNA]</scope>
    <source>
        <strain evidence="1">ISS120</strain>
    </source>
</reference>
<proteinExistence type="predicted"/>
<comment type="caution">
    <text evidence="1">The sequence shown here is derived from an EMBL/GenBank/DDBJ whole genome shotgun (WGS) entry which is preliminary data.</text>
</comment>
<dbReference type="AlphaFoldDB" id="A0A0V1CU65"/>
<name>A0A0V1CU65_TRIBR</name>
<protein>
    <submittedName>
        <fullName evidence="1">Uncharacterized protein</fullName>
    </submittedName>
</protein>
<organism evidence="1 2">
    <name type="scientific">Trichinella britovi</name>
    <name type="common">Parasitic roundworm</name>
    <dbReference type="NCBI Taxonomy" id="45882"/>
    <lineage>
        <taxon>Eukaryota</taxon>
        <taxon>Metazoa</taxon>
        <taxon>Ecdysozoa</taxon>
        <taxon>Nematoda</taxon>
        <taxon>Enoplea</taxon>
        <taxon>Dorylaimia</taxon>
        <taxon>Trichinellida</taxon>
        <taxon>Trichinellidae</taxon>
        <taxon>Trichinella</taxon>
    </lineage>
</organism>